<dbReference type="SUPFAM" id="SSF56672">
    <property type="entry name" value="DNA/RNA polymerases"/>
    <property type="match status" value="1"/>
</dbReference>
<dbReference type="Gene3D" id="3.10.10.10">
    <property type="entry name" value="HIV Type 1 Reverse Transcriptase, subunit A, domain 1"/>
    <property type="match status" value="1"/>
</dbReference>
<dbReference type="InterPro" id="IPR000477">
    <property type="entry name" value="RT_dom"/>
</dbReference>
<comment type="caution">
    <text evidence="2">The sequence shown here is derived from an EMBL/GenBank/DDBJ whole genome shotgun (WGS) entry which is preliminary data.</text>
</comment>
<dbReference type="Gene3D" id="3.30.70.270">
    <property type="match status" value="1"/>
</dbReference>
<name>A0AA38WSC5_9ASTR</name>
<feature type="domain" description="Reverse transcriptase" evidence="1">
    <location>
        <begin position="176"/>
        <end position="302"/>
    </location>
</feature>
<dbReference type="AlphaFoldDB" id="A0AA38WSC5"/>
<evidence type="ECO:0000313" key="3">
    <source>
        <dbReference type="Proteomes" id="UP001172457"/>
    </source>
</evidence>
<dbReference type="CDD" id="cd01647">
    <property type="entry name" value="RT_LTR"/>
    <property type="match status" value="1"/>
</dbReference>
<sequence length="323" mass="37379">METQELGQYMGSHPKCTRCNCNHLGACILGHTTRYYRKVRKVKKDGKVCNECGFPDHFRDRCPMVNIGSISTRRRNKARCEAQGRAFGIGTKVAYQDQSVAYLAHILDKEIKEKRIKDLLVVQEFPCSQKRYLDDPRIDKSFPGSEITLSVGAIGNARTVGLVSRGAPVLFIQKDIDYNELNKLTINNRYPLPCIDDLIDQLHGVAYFSKIDLQSRCHQMRFLKKYIAKTTFRTRYGHYELLAMSFGLTKALAVFMDLMNRNYQPYLDKFVIMFVDDILIYSRDKGEYIQHLRLILELLKNESCMPSFQSVNYEFVRSTFLTT</sequence>
<keyword evidence="3" id="KW-1185">Reference proteome</keyword>
<dbReference type="InterPro" id="IPR043502">
    <property type="entry name" value="DNA/RNA_pol_sf"/>
</dbReference>
<dbReference type="InterPro" id="IPR043128">
    <property type="entry name" value="Rev_trsase/Diguanyl_cyclase"/>
</dbReference>
<reference evidence="2" key="1">
    <citation type="submission" date="2023-03" db="EMBL/GenBank/DDBJ databases">
        <title>Chromosome-scale reference genome and RAD-based genetic map of yellow starthistle (Centaurea solstitialis) reveal putative structural variation and QTLs associated with invader traits.</title>
        <authorList>
            <person name="Reatini B."/>
            <person name="Cang F.A."/>
            <person name="Jiang Q."/>
            <person name="Mckibben M.T.W."/>
            <person name="Barker M.S."/>
            <person name="Rieseberg L.H."/>
            <person name="Dlugosch K.M."/>
        </authorList>
    </citation>
    <scope>NUCLEOTIDE SEQUENCE</scope>
    <source>
        <strain evidence="2">CAN-66</strain>
        <tissue evidence="2">Leaf</tissue>
    </source>
</reference>
<accession>A0AA38WSC5</accession>
<dbReference type="Proteomes" id="UP001172457">
    <property type="component" value="Chromosome 2"/>
</dbReference>
<organism evidence="2 3">
    <name type="scientific">Centaurea solstitialis</name>
    <name type="common">yellow star-thistle</name>
    <dbReference type="NCBI Taxonomy" id="347529"/>
    <lineage>
        <taxon>Eukaryota</taxon>
        <taxon>Viridiplantae</taxon>
        <taxon>Streptophyta</taxon>
        <taxon>Embryophyta</taxon>
        <taxon>Tracheophyta</taxon>
        <taxon>Spermatophyta</taxon>
        <taxon>Magnoliopsida</taxon>
        <taxon>eudicotyledons</taxon>
        <taxon>Gunneridae</taxon>
        <taxon>Pentapetalae</taxon>
        <taxon>asterids</taxon>
        <taxon>campanulids</taxon>
        <taxon>Asterales</taxon>
        <taxon>Asteraceae</taxon>
        <taxon>Carduoideae</taxon>
        <taxon>Cardueae</taxon>
        <taxon>Centaureinae</taxon>
        <taxon>Centaurea</taxon>
    </lineage>
</organism>
<dbReference type="EMBL" id="JARYMX010000002">
    <property type="protein sequence ID" value="KAJ9561859.1"/>
    <property type="molecule type" value="Genomic_DNA"/>
</dbReference>
<evidence type="ECO:0000313" key="2">
    <source>
        <dbReference type="EMBL" id="KAJ9561859.1"/>
    </source>
</evidence>
<dbReference type="PANTHER" id="PTHR24559">
    <property type="entry name" value="TRANSPOSON TY3-I GAG-POL POLYPROTEIN"/>
    <property type="match status" value="1"/>
</dbReference>
<dbReference type="Pfam" id="PF00078">
    <property type="entry name" value="RVT_1"/>
    <property type="match status" value="1"/>
</dbReference>
<protein>
    <recommendedName>
        <fullName evidence="1">Reverse transcriptase domain-containing protein</fullName>
    </recommendedName>
</protein>
<dbReference type="PANTHER" id="PTHR24559:SF427">
    <property type="entry name" value="RNA-DIRECTED DNA POLYMERASE"/>
    <property type="match status" value="1"/>
</dbReference>
<gene>
    <name evidence="2" type="ORF">OSB04_007019</name>
</gene>
<evidence type="ECO:0000259" key="1">
    <source>
        <dbReference type="Pfam" id="PF00078"/>
    </source>
</evidence>
<dbReference type="InterPro" id="IPR053134">
    <property type="entry name" value="RNA-dir_DNA_polymerase"/>
</dbReference>
<proteinExistence type="predicted"/>